<dbReference type="FunFam" id="3.40.630.10:FF:000005">
    <property type="entry name" value="Succinyl-diaminopimelate desuccinylase"/>
    <property type="match status" value="1"/>
</dbReference>
<evidence type="ECO:0000256" key="5">
    <source>
        <dbReference type="ARBA" id="ARBA00022391"/>
    </source>
</evidence>
<keyword evidence="10 15" id="KW-0220">Diaminopimelate biosynthesis</keyword>
<evidence type="ECO:0000256" key="12">
    <source>
        <dbReference type="ARBA" id="ARBA00023285"/>
    </source>
</evidence>
<evidence type="ECO:0000256" key="15">
    <source>
        <dbReference type="HAMAP-Rule" id="MF_01690"/>
    </source>
</evidence>
<evidence type="ECO:0000256" key="3">
    <source>
        <dbReference type="ARBA" id="ARBA00011738"/>
    </source>
</evidence>
<gene>
    <name evidence="15 17" type="primary">dapE</name>
    <name evidence="17" type="ORF">GCM10010960_02550</name>
</gene>
<evidence type="ECO:0000256" key="7">
    <source>
        <dbReference type="ARBA" id="ARBA00022723"/>
    </source>
</evidence>
<dbReference type="PANTHER" id="PTHR43808:SF31">
    <property type="entry name" value="N-ACETYL-L-CITRULLINE DEACETYLASE"/>
    <property type="match status" value="1"/>
</dbReference>
<evidence type="ECO:0000256" key="10">
    <source>
        <dbReference type="ARBA" id="ARBA00022915"/>
    </source>
</evidence>
<keyword evidence="6 15" id="KW-0028">Amino-acid biosynthesis</keyword>
<comment type="catalytic activity">
    <reaction evidence="14 15">
        <text>N-succinyl-(2S,6S)-2,6-diaminopimelate + H2O = (2S,6S)-2,6-diaminopimelate + succinate</text>
        <dbReference type="Rhea" id="RHEA:22608"/>
        <dbReference type="ChEBI" id="CHEBI:15377"/>
        <dbReference type="ChEBI" id="CHEBI:30031"/>
        <dbReference type="ChEBI" id="CHEBI:57609"/>
        <dbReference type="ChEBI" id="CHEBI:58087"/>
        <dbReference type="EC" id="3.5.1.18"/>
    </reaction>
</comment>
<organism evidence="17 18">
    <name type="scientific">Arenimonas maotaiensis</name>
    <dbReference type="NCBI Taxonomy" id="1446479"/>
    <lineage>
        <taxon>Bacteria</taxon>
        <taxon>Pseudomonadati</taxon>
        <taxon>Pseudomonadota</taxon>
        <taxon>Gammaproteobacteria</taxon>
        <taxon>Lysobacterales</taxon>
        <taxon>Lysobacteraceae</taxon>
        <taxon>Arenimonas</taxon>
    </lineage>
</organism>
<accession>A0A917CCR8</accession>
<feature type="active site" description="Proton acceptor" evidence="15">
    <location>
        <position position="134"/>
    </location>
</feature>
<evidence type="ECO:0000256" key="11">
    <source>
        <dbReference type="ARBA" id="ARBA00023154"/>
    </source>
</evidence>
<dbReference type="InterPro" id="IPR002933">
    <property type="entry name" value="Peptidase_M20"/>
</dbReference>
<dbReference type="AlphaFoldDB" id="A0A917CCR8"/>
<feature type="binding site" evidence="15">
    <location>
        <position position="100"/>
    </location>
    <ligand>
        <name>Zn(2+)</name>
        <dbReference type="ChEBI" id="CHEBI:29105"/>
        <label>1</label>
    </ligand>
</feature>
<evidence type="ECO:0000256" key="9">
    <source>
        <dbReference type="ARBA" id="ARBA00022833"/>
    </source>
</evidence>
<protein>
    <recommendedName>
        <fullName evidence="5 15">Succinyl-diaminopimelate desuccinylase</fullName>
        <shortName evidence="15">SDAP desuccinylase</shortName>
        <ecNumber evidence="4 15">3.5.1.18</ecNumber>
    </recommendedName>
    <alternativeName>
        <fullName evidence="13 15">N-succinyl-LL-2,6-diaminoheptanedioate amidohydrolase</fullName>
    </alternativeName>
</protein>
<dbReference type="GO" id="GO:0009014">
    <property type="term" value="F:succinyl-diaminopimelate desuccinylase activity"/>
    <property type="evidence" value="ECO:0007669"/>
    <property type="project" value="UniProtKB-UniRule"/>
</dbReference>
<evidence type="ECO:0000256" key="8">
    <source>
        <dbReference type="ARBA" id="ARBA00022801"/>
    </source>
</evidence>
<dbReference type="Pfam" id="PF07687">
    <property type="entry name" value="M20_dimer"/>
    <property type="match status" value="1"/>
</dbReference>
<dbReference type="EMBL" id="BMFO01000001">
    <property type="protein sequence ID" value="GGF83949.1"/>
    <property type="molecule type" value="Genomic_DNA"/>
</dbReference>
<evidence type="ECO:0000256" key="2">
    <source>
        <dbReference type="ARBA" id="ARBA00006746"/>
    </source>
</evidence>
<feature type="binding site" evidence="15">
    <location>
        <position position="163"/>
    </location>
    <ligand>
        <name>Zn(2+)</name>
        <dbReference type="ChEBI" id="CHEBI:29105"/>
        <label>1</label>
    </ligand>
</feature>
<dbReference type="CDD" id="cd03891">
    <property type="entry name" value="M20_DapE_proteobac"/>
    <property type="match status" value="1"/>
</dbReference>
<dbReference type="EC" id="3.5.1.18" evidence="4 15"/>
<evidence type="ECO:0000256" key="1">
    <source>
        <dbReference type="ARBA" id="ARBA00005130"/>
    </source>
</evidence>
<dbReference type="Pfam" id="PF01546">
    <property type="entry name" value="Peptidase_M20"/>
    <property type="match status" value="1"/>
</dbReference>
<dbReference type="RefSeq" id="WP_188446934.1">
    <property type="nucleotide sequence ID" value="NZ_BMFO01000001.1"/>
</dbReference>
<feature type="binding site" evidence="15">
    <location>
        <position position="67"/>
    </location>
    <ligand>
        <name>Zn(2+)</name>
        <dbReference type="ChEBI" id="CHEBI:29105"/>
        <label>1</label>
    </ligand>
</feature>
<dbReference type="GO" id="GO:0009089">
    <property type="term" value="P:lysine biosynthetic process via diaminopimelate"/>
    <property type="evidence" value="ECO:0007669"/>
    <property type="project" value="UniProtKB-UniRule"/>
</dbReference>
<dbReference type="GO" id="GO:0008777">
    <property type="term" value="F:acetylornithine deacetylase activity"/>
    <property type="evidence" value="ECO:0007669"/>
    <property type="project" value="TreeGrafter"/>
</dbReference>
<dbReference type="HAMAP" id="MF_01690">
    <property type="entry name" value="DapE"/>
    <property type="match status" value="1"/>
</dbReference>
<keyword evidence="8 15" id="KW-0378">Hydrolase</keyword>
<dbReference type="NCBIfam" id="NF009557">
    <property type="entry name" value="PRK13009.1"/>
    <property type="match status" value="1"/>
</dbReference>
<comment type="pathway">
    <text evidence="1 15">Amino-acid biosynthesis; L-lysine biosynthesis via DAP pathway; LL-2,6-diaminopimelate from (S)-tetrahydrodipicolinate (succinylase route): step 3/3.</text>
</comment>
<dbReference type="InterPro" id="IPR005941">
    <property type="entry name" value="DapE_proteobac"/>
</dbReference>
<evidence type="ECO:0000313" key="18">
    <source>
        <dbReference type="Proteomes" id="UP000632858"/>
    </source>
</evidence>
<comment type="similarity">
    <text evidence="2 15">Belongs to the peptidase M20A family. DapE subfamily.</text>
</comment>
<dbReference type="InterPro" id="IPR036264">
    <property type="entry name" value="Bact_exopeptidase_dim_dom"/>
</dbReference>
<feature type="binding site" evidence="15">
    <location>
        <position position="135"/>
    </location>
    <ligand>
        <name>Zn(2+)</name>
        <dbReference type="ChEBI" id="CHEBI:29105"/>
        <label>2</label>
    </ligand>
</feature>
<keyword evidence="9 15" id="KW-0862">Zinc</keyword>
<dbReference type="NCBIfam" id="TIGR01246">
    <property type="entry name" value="dapE_proteo"/>
    <property type="match status" value="1"/>
</dbReference>
<dbReference type="InterPro" id="IPR011650">
    <property type="entry name" value="Peptidase_M20_dimer"/>
</dbReference>
<evidence type="ECO:0000256" key="14">
    <source>
        <dbReference type="ARBA" id="ARBA00051301"/>
    </source>
</evidence>
<dbReference type="InterPro" id="IPR001261">
    <property type="entry name" value="ArgE/DapE_CS"/>
</dbReference>
<dbReference type="SUPFAM" id="SSF53187">
    <property type="entry name" value="Zn-dependent exopeptidases"/>
    <property type="match status" value="1"/>
</dbReference>
<dbReference type="PANTHER" id="PTHR43808">
    <property type="entry name" value="ACETYLORNITHINE DEACETYLASE"/>
    <property type="match status" value="1"/>
</dbReference>
<dbReference type="GO" id="GO:0006526">
    <property type="term" value="P:L-arginine biosynthetic process"/>
    <property type="evidence" value="ECO:0007669"/>
    <property type="project" value="TreeGrafter"/>
</dbReference>
<reference evidence="17" key="2">
    <citation type="submission" date="2020-09" db="EMBL/GenBank/DDBJ databases">
        <authorList>
            <person name="Sun Q."/>
            <person name="Zhou Y."/>
        </authorList>
    </citation>
    <scope>NUCLEOTIDE SEQUENCE</scope>
    <source>
        <strain evidence="17">CGMCC 1.12726</strain>
    </source>
</reference>
<name>A0A917CCR8_9GAMM</name>
<dbReference type="PROSITE" id="PS00759">
    <property type="entry name" value="ARGE_DAPE_CPG2_2"/>
    <property type="match status" value="1"/>
</dbReference>
<comment type="caution">
    <text evidence="17">The sequence shown here is derived from an EMBL/GenBank/DDBJ whole genome shotgun (WGS) entry which is preliminary data.</text>
</comment>
<dbReference type="Gene3D" id="3.40.630.10">
    <property type="entry name" value="Zn peptidases"/>
    <property type="match status" value="2"/>
</dbReference>
<keyword evidence="11 15" id="KW-0457">Lysine biosynthesis</keyword>
<feature type="binding site" evidence="15">
    <location>
        <position position="100"/>
    </location>
    <ligand>
        <name>Zn(2+)</name>
        <dbReference type="ChEBI" id="CHEBI:29105"/>
        <label>2</label>
    </ligand>
</feature>
<evidence type="ECO:0000256" key="6">
    <source>
        <dbReference type="ARBA" id="ARBA00022605"/>
    </source>
</evidence>
<comment type="subunit">
    <text evidence="3 15">Homodimer.</text>
</comment>
<dbReference type="Proteomes" id="UP000632858">
    <property type="component" value="Unassembled WGS sequence"/>
</dbReference>
<evidence type="ECO:0000313" key="17">
    <source>
        <dbReference type="EMBL" id="GGF83949.1"/>
    </source>
</evidence>
<dbReference type="InterPro" id="IPR050072">
    <property type="entry name" value="Peptidase_M20A"/>
</dbReference>
<evidence type="ECO:0000256" key="13">
    <source>
        <dbReference type="ARBA" id="ARBA00031891"/>
    </source>
</evidence>
<feature type="binding site" evidence="15">
    <location>
        <position position="349"/>
    </location>
    <ligand>
        <name>Zn(2+)</name>
        <dbReference type="ChEBI" id="CHEBI:29105"/>
        <label>2</label>
    </ligand>
</feature>
<evidence type="ECO:0000256" key="4">
    <source>
        <dbReference type="ARBA" id="ARBA00011921"/>
    </source>
</evidence>
<keyword evidence="7 15" id="KW-0479">Metal-binding</keyword>
<evidence type="ECO:0000259" key="16">
    <source>
        <dbReference type="Pfam" id="PF07687"/>
    </source>
</evidence>
<reference evidence="17" key="1">
    <citation type="journal article" date="2014" name="Int. J. Syst. Evol. Microbiol.">
        <title>Complete genome sequence of Corynebacterium casei LMG S-19264T (=DSM 44701T), isolated from a smear-ripened cheese.</title>
        <authorList>
            <consortium name="US DOE Joint Genome Institute (JGI-PGF)"/>
            <person name="Walter F."/>
            <person name="Albersmeier A."/>
            <person name="Kalinowski J."/>
            <person name="Ruckert C."/>
        </authorList>
    </citation>
    <scope>NUCLEOTIDE SEQUENCE</scope>
    <source>
        <strain evidence="17">CGMCC 1.12726</strain>
    </source>
</reference>
<sequence>MSDVLALTQELIARPSITPDDAGCQQLIAQRLQCAGFACEHLRFGEVDNLWATHGSGDGPVLVLLGHTDVVPPGPHGDWASDPFVPEVRNGVLYGRGAADMKGSVAAFVVALEAFVAAHPDHAGTVALLLTSDEEGDAIDGVRKVADTFRERGQRIDWCITGEPSSKSTLGDLLRVGRRGTLSATLTVKGIQGHVAYPEKARNPIHQSLAALAELAWKQWDAGYESFPPTSLQMSNIHAGTGANNVIPGELQVLFNLRYNPNWTAVQLEAECETILREYGLDFVIRWHRGGEPFHTPEGPLRAAARAVLGEFAGAPPEESTGGGTSDARFIAPLGAQCIEIGPVNASIHKVDEHVAVADLERLPALYLALVERLLAQPLRSGAEAG</sequence>
<dbReference type="GO" id="GO:0008270">
    <property type="term" value="F:zinc ion binding"/>
    <property type="evidence" value="ECO:0007669"/>
    <property type="project" value="UniProtKB-UniRule"/>
</dbReference>
<dbReference type="GO" id="GO:0050897">
    <property type="term" value="F:cobalt ion binding"/>
    <property type="evidence" value="ECO:0007669"/>
    <property type="project" value="UniProtKB-UniRule"/>
</dbReference>
<feature type="domain" description="Peptidase M20 dimerisation" evidence="16">
    <location>
        <begin position="176"/>
        <end position="279"/>
    </location>
</feature>
<comment type="cofactor">
    <cofactor evidence="15">
        <name>Zn(2+)</name>
        <dbReference type="ChEBI" id="CHEBI:29105"/>
    </cofactor>
    <cofactor evidence="15">
        <name>Co(2+)</name>
        <dbReference type="ChEBI" id="CHEBI:48828"/>
    </cofactor>
    <text evidence="15">Binds 2 Zn(2+) or Co(2+) ions per subunit.</text>
</comment>
<keyword evidence="18" id="KW-1185">Reference proteome</keyword>
<feature type="active site" evidence="15">
    <location>
        <position position="69"/>
    </location>
</feature>
<dbReference type="GO" id="GO:0019877">
    <property type="term" value="P:diaminopimelate biosynthetic process"/>
    <property type="evidence" value="ECO:0007669"/>
    <property type="project" value="UniProtKB-UniRule"/>
</dbReference>
<comment type="function">
    <text evidence="15">Catalyzes the hydrolysis of N-succinyl-L,L-diaminopimelic acid (SDAP), forming succinate and LL-2,6-diaminopimelate (DAP), an intermediate involved in the bacterial biosynthesis of lysine and meso-diaminopimelic acid, an essential component of bacterial cell walls.</text>
</comment>
<dbReference type="SUPFAM" id="SSF55031">
    <property type="entry name" value="Bacterial exopeptidase dimerisation domain"/>
    <property type="match status" value="1"/>
</dbReference>
<keyword evidence="12 15" id="KW-0170">Cobalt</keyword>
<proteinExistence type="inferred from homology"/>